<dbReference type="EMBL" id="KV005032">
    <property type="protein sequence ID" value="KZV34595.1"/>
    <property type="molecule type" value="Genomic_DNA"/>
</dbReference>
<protein>
    <submittedName>
        <fullName evidence="1">Uncharacterized protein</fullName>
    </submittedName>
</protein>
<sequence>MIAATVHPNVSSLDFCPFSAFVLDDFGGAEFPLSSSFDYYPFETLNQRWKGNEKLLVVRRFLRNLLRSFFSSFELLDFSSLKPSAVNFEPGEICFLRPCVVPEKSNAIIGVVTTGIECLPSSCDGLTGPDDHRPMISTDRLAVRGTLGNQAGPSGAPAGRSPCP</sequence>
<organism evidence="1 2">
    <name type="scientific">Dorcoceras hygrometricum</name>
    <dbReference type="NCBI Taxonomy" id="472368"/>
    <lineage>
        <taxon>Eukaryota</taxon>
        <taxon>Viridiplantae</taxon>
        <taxon>Streptophyta</taxon>
        <taxon>Embryophyta</taxon>
        <taxon>Tracheophyta</taxon>
        <taxon>Spermatophyta</taxon>
        <taxon>Magnoliopsida</taxon>
        <taxon>eudicotyledons</taxon>
        <taxon>Gunneridae</taxon>
        <taxon>Pentapetalae</taxon>
        <taxon>asterids</taxon>
        <taxon>lamiids</taxon>
        <taxon>Lamiales</taxon>
        <taxon>Gesneriaceae</taxon>
        <taxon>Didymocarpoideae</taxon>
        <taxon>Trichosporeae</taxon>
        <taxon>Loxocarpinae</taxon>
        <taxon>Dorcoceras</taxon>
    </lineage>
</organism>
<evidence type="ECO:0000313" key="2">
    <source>
        <dbReference type="Proteomes" id="UP000250235"/>
    </source>
</evidence>
<reference evidence="1 2" key="1">
    <citation type="journal article" date="2015" name="Proc. Natl. Acad. Sci. U.S.A.">
        <title>The resurrection genome of Boea hygrometrica: A blueprint for survival of dehydration.</title>
        <authorList>
            <person name="Xiao L."/>
            <person name="Yang G."/>
            <person name="Zhang L."/>
            <person name="Yang X."/>
            <person name="Zhao S."/>
            <person name="Ji Z."/>
            <person name="Zhou Q."/>
            <person name="Hu M."/>
            <person name="Wang Y."/>
            <person name="Chen M."/>
            <person name="Xu Y."/>
            <person name="Jin H."/>
            <person name="Xiao X."/>
            <person name="Hu G."/>
            <person name="Bao F."/>
            <person name="Hu Y."/>
            <person name="Wan P."/>
            <person name="Li L."/>
            <person name="Deng X."/>
            <person name="Kuang T."/>
            <person name="Xiang C."/>
            <person name="Zhu J.K."/>
            <person name="Oliver M.J."/>
            <person name="He Y."/>
        </authorList>
    </citation>
    <scope>NUCLEOTIDE SEQUENCE [LARGE SCALE GENOMIC DNA]</scope>
    <source>
        <strain evidence="2">cv. XS01</strain>
    </source>
</reference>
<evidence type="ECO:0000313" key="1">
    <source>
        <dbReference type="EMBL" id="KZV34595.1"/>
    </source>
</evidence>
<gene>
    <name evidence="1" type="ORF">F511_17725</name>
</gene>
<dbReference type="Proteomes" id="UP000250235">
    <property type="component" value="Unassembled WGS sequence"/>
</dbReference>
<keyword evidence="2" id="KW-1185">Reference proteome</keyword>
<accession>A0A2Z7BKF8</accession>
<proteinExistence type="predicted"/>
<dbReference type="AlphaFoldDB" id="A0A2Z7BKF8"/>
<name>A0A2Z7BKF8_9LAMI</name>